<gene>
    <name evidence="1" type="ORF">ENX07_03325</name>
</gene>
<protein>
    <recommendedName>
        <fullName evidence="2">CRISPR type III-B/RAMP module-associated protein Cmr5</fullName>
    </recommendedName>
</protein>
<organism evidence="1">
    <name type="scientific">candidate division WOR-3 bacterium</name>
    <dbReference type="NCBI Taxonomy" id="2052148"/>
    <lineage>
        <taxon>Bacteria</taxon>
        <taxon>Bacteria division WOR-3</taxon>
    </lineage>
</organism>
<proteinExistence type="predicted"/>
<dbReference type="EMBL" id="DTMQ01000019">
    <property type="protein sequence ID" value="HGE99084.1"/>
    <property type="molecule type" value="Genomic_DNA"/>
</dbReference>
<dbReference type="AlphaFoldDB" id="A0A7C3UPH3"/>
<reference evidence="1" key="1">
    <citation type="journal article" date="2020" name="mSystems">
        <title>Genome- and Community-Level Interaction Insights into Carbon Utilization and Element Cycling Functions of Hydrothermarchaeota in Hydrothermal Sediment.</title>
        <authorList>
            <person name="Zhou Z."/>
            <person name="Liu Y."/>
            <person name="Xu W."/>
            <person name="Pan J."/>
            <person name="Luo Z.H."/>
            <person name="Li M."/>
        </authorList>
    </citation>
    <scope>NUCLEOTIDE SEQUENCE [LARGE SCALE GENOMIC DNA]</scope>
    <source>
        <strain evidence="1">SpSt-906</strain>
    </source>
</reference>
<evidence type="ECO:0008006" key="2">
    <source>
        <dbReference type="Google" id="ProtNLM"/>
    </source>
</evidence>
<name>A0A7C3UPH3_UNCW3</name>
<accession>A0A7C3UPH3</accession>
<comment type="caution">
    <text evidence="1">The sequence shown here is derived from an EMBL/GenBank/DDBJ whole genome shotgun (WGS) entry which is preliminary data.</text>
</comment>
<evidence type="ECO:0000313" key="1">
    <source>
        <dbReference type="EMBL" id="HGE99084.1"/>
    </source>
</evidence>
<sequence length="137" mass="16036">MRNNLDLLCAEFGQKIAEKVKDENIIRNALSVLQEDGIYACFLYLLSKEDKKSEEDKKSKEDKMRELKDSLWEFLKHNRNPISRINRISGINEIKANNIHRAYASLSNSLENLLFAKELLERTLIYARYHAKAYGEE</sequence>